<evidence type="ECO:0000256" key="3">
    <source>
        <dbReference type="ARBA" id="ARBA00022777"/>
    </source>
</evidence>
<dbReference type="PANTHER" id="PTHR10256:SF0">
    <property type="entry name" value="INACTIVE SELENIDE, WATER DIKINASE-LIKE PROTEIN-RELATED"/>
    <property type="match status" value="1"/>
</dbReference>
<feature type="domain" description="PurM-like N-terminal" evidence="6">
    <location>
        <begin position="61"/>
        <end position="167"/>
    </location>
</feature>
<dbReference type="GO" id="GO:0004756">
    <property type="term" value="F:selenide, water dikinase activity"/>
    <property type="evidence" value="ECO:0007669"/>
    <property type="project" value="TreeGrafter"/>
</dbReference>
<dbReference type="EMBL" id="FNAD01000019">
    <property type="protein sequence ID" value="SDE37719.1"/>
    <property type="molecule type" value="Genomic_DNA"/>
</dbReference>
<dbReference type="Pfam" id="PF00586">
    <property type="entry name" value="AIRS"/>
    <property type="match status" value="1"/>
</dbReference>
<keyword evidence="9" id="KW-1185">Reference proteome</keyword>
<keyword evidence="5" id="KW-0711">Selenium</keyword>
<dbReference type="InterPro" id="IPR010918">
    <property type="entry name" value="PurM-like_C_dom"/>
</dbReference>
<dbReference type="PROSITE" id="PS51257">
    <property type="entry name" value="PROKAR_LIPOPROTEIN"/>
    <property type="match status" value="1"/>
</dbReference>
<organism evidence="8 9">
    <name type="scientific">Glycomyces harbinensis</name>
    <dbReference type="NCBI Taxonomy" id="58114"/>
    <lineage>
        <taxon>Bacteria</taxon>
        <taxon>Bacillati</taxon>
        <taxon>Actinomycetota</taxon>
        <taxon>Actinomycetes</taxon>
        <taxon>Glycomycetales</taxon>
        <taxon>Glycomycetaceae</taxon>
        <taxon>Glycomyces</taxon>
    </lineage>
</organism>
<gene>
    <name evidence="8" type="ORF">SAMN05216270_119114</name>
</gene>
<evidence type="ECO:0000259" key="6">
    <source>
        <dbReference type="Pfam" id="PF00586"/>
    </source>
</evidence>
<proteinExistence type="predicted"/>
<evidence type="ECO:0000256" key="1">
    <source>
        <dbReference type="ARBA" id="ARBA00022679"/>
    </source>
</evidence>
<dbReference type="InterPro" id="IPR004536">
    <property type="entry name" value="SPS/SelD"/>
</dbReference>
<evidence type="ECO:0000313" key="8">
    <source>
        <dbReference type="EMBL" id="SDE37719.1"/>
    </source>
</evidence>
<dbReference type="Gene3D" id="3.90.650.10">
    <property type="entry name" value="PurM-like C-terminal domain"/>
    <property type="match status" value="1"/>
</dbReference>
<feature type="domain" description="PurM-like C-terminal" evidence="7">
    <location>
        <begin position="179"/>
        <end position="351"/>
    </location>
</feature>
<dbReference type="GO" id="GO:0016260">
    <property type="term" value="P:selenocysteine biosynthetic process"/>
    <property type="evidence" value="ECO:0007669"/>
    <property type="project" value="TreeGrafter"/>
</dbReference>
<dbReference type="OrthoDB" id="9767928at2"/>
<keyword evidence="2" id="KW-0547">Nucleotide-binding</keyword>
<evidence type="ECO:0000313" key="9">
    <source>
        <dbReference type="Proteomes" id="UP000198949"/>
    </source>
</evidence>
<dbReference type="SUPFAM" id="SSF56042">
    <property type="entry name" value="PurM C-terminal domain-like"/>
    <property type="match status" value="1"/>
</dbReference>
<accession>A0A1G7CEJ2</accession>
<evidence type="ECO:0000256" key="4">
    <source>
        <dbReference type="ARBA" id="ARBA00022840"/>
    </source>
</evidence>
<evidence type="ECO:0000256" key="2">
    <source>
        <dbReference type="ARBA" id="ARBA00022741"/>
    </source>
</evidence>
<evidence type="ECO:0000256" key="5">
    <source>
        <dbReference type="ARBA" id="ARBA00023266"/>
    </source>
</evidence>
<name>A0A1G7CEJ2_9ACTN</name>
<dbReference type="CDD" id="cd02195">
    <property type="entry name" value="SelD"/>
    <property type="match status" value="1"/>
</dbReference>
<keyword evidence="3" id="KW-0418">Kinase</keyword>
<dbReference type="InterPro" id="IPR016188">
    <property type="entry name" value="PurM-like_N"/>
</dbReference>
<dbReference type="Gene3D" id="3.30.1330.10">
    <property type="entry name" value="PurM-like, N-terminal domain"/>
    <property type="match status" value="1"/>
</dbReference>
<dbReference type="PANTHER" id="PTHR10256">
    <property type="entry name" value="SELENIDE, WATER DIKINASE"/>
    <property type="match status" value="1"/>
</dbReference>
<evidence type="ECO:0000259" key="7">
    <source>
        <dbReference type="Pfam" id="PF02769"/>
    </source>
</evidence>
<dbReference type="InterPro" id="IPR036921">
    <property type="entry name" value="PurM-like_N_sf"/>
</dbReference>
<dbReference type="GO" id="GO:0005524">
    <property type="term" value="F:ATP binding"/>
    <property type="evidence" value="ECO:0007669"/>
    <property type="project" value="UniProtKB-KW"/>
</dbReference>
<dbReference type="NCBIfam" id="TIGR00476">
    <property type="entry name" value="selD"/>
    <property type="match status" value="1"/>
</dbReference>
<keyword evidence="1" id="KW-0808">Transferase</keyword>
<reference evidence="9" key="1">
    <citation type="submission" date="2016-10" db="EMBL/GenBank/DDBJ databases">
        <authorList>
            <person name="Varghese N."/>
            <person name="Submissions S."/>
        </authorList>
    </citation>
    <scope>NUCLEOTIDE SEQUENCE [LARGE SCALE GENOMIC DNA]</scope>
    <source>
        <strain evidence="9">CGMCC 4.3516</strain>
    </source>
</reference>
<dbReference type="SUPFAM" id="SSF55326">
    <property type="entry name" value="PurM N-terminal domain-like"/>
    <property type="match status" value="1"/>
</dbReference>
<keyword evidence="4" id="KW-0067">ATP-binding</keyword>
<dbReference type="Proteomes" id="UP000198949">
    <property type="component" value="Unassembled WGS sequence"/>
</dbReference>
<sequence length="359" mass="37916">MTQNLRTTATESIDLLQMSPAAGCACKVPPAEMQFFMSTVDGFLSEDAEHRQTVLDGSARDDASLWRISPDEYLALSVDFGTPVSSDPAAWGRIATLNALSDLYATGAKPQIALSVLGWPSRVNMETMSSITAASIATLAENGAVLGGGHTIRSEVPLFGLCVVGRVRANEVMLVDKARPGDVLVLTKPLGTGIITAAQKFGAASDKLISISEGVMSISNSTASEIAVKLGVAAATDVTGYGLIGHLNNLLSKSTVSARISASAIQKIDEAEELLLGDGVVPNSAERNYFAYEKFVDWGTTSFSDRMIMCDPQTSGGLMLAIQEEKSHEFVARCADEGFAAYPIGRVREGEPGMIEVTV</sequence>
<dbReference type="InterPro" id="IPR036676">
    <property type="entry name" value="PurM-like_C_sf"/>
</dbReference>
<dbReference type="Pfam" id="PF02769">
    <property type="entry name" value="AIRS_C"/>
    <property type="match status" value="1"/>
</dbReference>
<dbReference type="STRING" id="58114.SAMN05216270_119114"/>
<protein>
    <submittedName>
        <fullName evidence="8">Selenophosphate synthase</fullName>
    </submittedName>
</protein>
<dbReference type="GO" id="GO:0005737">
    <property type="term" value="C:cytoplasm"/>
    <property type="evidence" value="ECO:0007669"/>
    <property type="project" value="TreeGrafter"/>
</dbReference>
<dbReference type="AlphaFoldDB" id="A0A1G7CEJ2"/>